<protein>
    <submittedName>
        <fullName evidence="1">Uncharacterized protein</fullName>
    </submittedName>
</protein>
<organism evidence="1 2">
    <name type="scientific">Mycobacterium phage Anselm</name>
    <dbReference type="NCBI Taxonomy" id="2041517"/>
    <lineage>
        <taxon>Viruses</taxon>
        <taxon>Duplodnaviria</taxon>
        <taxon>Heunggongvirae</taxon>
        <taxon>Uroviricota</taxon>
        <taxon>Caudoviricetes</taxon>
        <taxon>Turbidovirus</taxon>
        <taxon>Turbidovirus anselm</taxon>
    </lineage>
</organism>
<evidence type="ECO:0000313" key="1">
    <source>
        <dbReference type="EMBL" id="ATN87033.1"/>
    </source>
</evidence>
<dbReference type="EMBL" id="MF919490">
    <property type="protein sequence ID" value="ATN87033.1"/>
    <property type="molecule type" value="Genomic_DNA"/>
</dbReference>
<accession>A0A2D1G5J1</accession>
<proteinExistence type="predicted"/>
<gene>
    <name evidence="1" type="ORF">SEA_ANSELM_34</name>
</gene>
<sequence length="55" mass="6016">MDLVVPALPEALKLYVADYERLRNQDSSDTAAMLLLADSIVTELRGLGFPDLPPT</sequence>
<evidence type="ECO:0000313" key="2">
    <source>
        <dbReference type="Proteomes" id="UP000229058"/>
    </source>
</evidence>
<reference evidence="1 2" key="1">
    <citation type="submission" date="2017-09" db="EMBL/GenBank/DDBJ databases">
        <authorList>
            <person name="Egelhoff J.W."/>
            <person name="Hokanson S.F."/>
            <person name="Lenertz M."/>
            <person name="Marinack M.A."/>
            <person name="Westholm D.E."/>
            <person name="Klyczek K."/>
            <person name="Garlena R.A."/>
            <person name="Russell D.A."/>
            <person name="Pope W.H."/>
            <person name="Jacobs-Sera D."/>
            <person name="Hendrix R.W."/>
            <person name="Hatfull G.F."/>
        </authorList>
    </citation>
    <scope>NUCLEOTIDE SEQUENCE [LARGE SCALE GENOMIC DNA]</scope>
</reference>
<dbReference type="Proteomes" id="UP000229058">
    <property type="component" value="Segment"/>
</dbReference>
<name>A0A2D1G5J1_9CAUD</name>
<keyword evidence="2" id="KW-1185">Reference proteome</keyword>